<dbReference type="InterPro" id="IPR006121">
    <property type="entry name" value="HMA_dom"/>
</dbReference>
<evidence type="ECO:0000313" key="2">
    <source>
        <dbReference type="EMBL" id="GAA3616472.1"/>
    </source>
</evidence>
<dbReference type="Pfam" id="PF00403">
    <property type="entry name" value="HMA"/>
    <property type="match status" value="1"/>
</dbReference>
<dbReference type="Gene3D" id="3.30.70.100">
    <property type="match status" value="1"/>
</dbReference>
<organism evidence="2 3">
    <name type="scientific">Microlunatus ginsengisoli</name>
    <dbReference type="NCBI Taxonomy" id="363863"/>
    <lineage>
        <taxon>Bacteria</taxon>
        <taxon>Bacillati</taxon>
        <taxon>Actinomycetota</taxon>
        <taxon>Actinomycetes</taxon>
        <taxon>Propionibacteriales</taxon>
        <taxon>Propionibacteriaceae</taxon>
        <taxon>Microlunatus</taxon>
    </lineage>
</organism>
<dbReference type="PROSITE" id="PS50846">
    <property type="entry name" value="HMA_2"/>
    <property type="match status" value="1"/>
</dbReference>
<sequence>MPTAEYVVTGMTCAHCERAVETEIRGLPGVRAVQVSAATGRLVIASDEPIAGDAVLAAVDEAGYQAVPAGSE</sequence>
<reference evidence="3" key="1">
    <citation type="journal article" date="2019" name="Int. J. Syst. Evol. Microbiol.">
        <title>The Global Catalogue of Microorganisms (GCM) 10K type strain sequencing project: providing services to taxonomists for standard genome sequencing and annotation.</title>
        <authorList>
            <consortium name="The Broad Institute Genomics Platform"/>
            <consortium name="The Broad Institute Genome Sequencing Center for Infectious Disease"/>
            <person name="Wu L."/>
            <person name="Ma J."/>
        </authorList>
    </citation>
    <scope>NUCLEOTIDE SEQUENCE [LARGE SCALE GENOMIC DNA]</scope>
    <source>
        <strain evidence="3">JCM 16929</strain>
    </source>
</reference>
<keyword evidence="3" id="KW-1185">Reference proteome</keyword>
<dbReference type="InterPro" id="IPR036163">
    <property type="entry name" value="HMA_dom_sf"/>
</dbReference>
<comment type="caution">
    <text evidence="2">The sequence shown here is derived from an EMBL/GenBank/DDBJ whole genome shotgun (WGS) entry which is preliminary data.</text>
</comment>
<dbReference type="SUPFAM" id="SSF55008">
    <property type="entry name" value="HMA, heavy metal-associated domain"/>
    <property type="match status" value="1"/>
</dbReference>
<dbReference type="Proteomes" id="UP001501490">
    <property type="component" value="Unassembled WGS sequence"/>
</dbReference>
<name>A0ABP6ZPT5_9ACTN</name>
<protein>
    <submittedName>
        <fullName evidence="2">Heavy-metal-associated domain-containing protein</fullName>
    </submittedName>
</protein>
<feature type="domain" description="HMA" evidence="1">
    <location>
        <begin position="2"/>
        <end position="67"/>
    </location>
</feature>
<dbReference type="RefSeq" id="WP_344803624.1">
    <property type="nucleotide sequence ID" value="NZ_BAABAB010000013.1"/>
</dbReference>
<dbReference type="CDD" id="cd00371">
    <property type="entry name" value="HMA"/>
    <property type="match status" value="1"/>
</dbReference>
<proteinExistence type="predicted"/>
<accession>A0ABP6ZPT5</accession>
<dbReference type="EMBL" id="BAABAB010000013">
    <property type="protein sequence ID" value="GAA3616472.1"/>
    <property type="molecule type" value="Genomic_DNA"/>
</dbReference>
<evidence type="ECO:0000313" key="3">
    <source>
        <dbReference type="Proteomes" id="UP001501490"/>
    </source>
</evidence>
<evidence type="ECO:0000259" key="1">
    <source>
        <dbReference type="PROSITE" id="PS50846"/>
    </source>
</evidence>
<gene>
    <name evidence="2" type="ORF">GCM10022236_18220</name>
</gene>